<comment type="subcellular location">
    <subcellularLocation>
        <location evidence="1">Membrane</location>
        <topology evidence="1">Lipid-anchor</topology>
    </subcellularLocation>
</comment>
<dbReference type="STRING" id="51028.A0A0N4VGF8"/>
<evidence type="ECO:0000256" key="7">
    <source>
        <dbReference type="SAM" id="Phobius"/>
    </source>
</evidence>
<feature type="domain" description="J" evidence="8">
    <location>
        <begin position="30"/>
        <end position="96"/>
    </location>
</feature>
<dbReference type="GO" id="GO:0016020">
    <property type="term" value="C:membrane"/>
    <property type="evidence" value="ECO:0007669"/>
    <property type="project" value="UniProtKB-SubCell"/>
</dbReference>
<keyword evidence="5" id="KW-0449">Lipoprotein</keyword>
<evidence type="ECO:0000313" key="11">
    <source>
        <dbReference type="WBParaSite" id="EVEC_0000986901-mRNA-1"/>
    </source>
</evidence>
<evidence type="ECO:0000256" key="2">
    <source>
        <dbReference type="ARBA" id="ARBA00023136"/>
    </source>
</evidence>
<keyword evidence="4" id="KW-0143">Chaperone</keyword>
<keyword evidence="3" id="KW-0564">Palmitate</keyword>
<keyword evidence="10" id="KW-1185">Reference proteome</keyword>
<accession>A0A0N4VGF8</accession>
<feature type="compositionally biased region" description="Polar residues" evidence="6">
    <location>
        <begin position="1"/>
        <end position="11"/>
    </location>
</feature>
<name>A0A0N4VGF8_ENTVE</name>
<proteinExistence type="predicted"/>
<gene>
    <name evidence="9" type="ORF">EVEC_LOCUS9254</name>
</gene>
<dbReference type="InterPro" id="IPR018253">
    <property type="entry name" value="DnaJ_domain_CS"/>
</dbReference>
<dbReference type="GO" id="GO:0005737">
    <property type="term" value="C:cytoplasm"/>
    <property type="evidence" value="ECO:0007669"/>
    <property type="project" value="UniProtKB-ARBA"/>
</dbReference>
<sequence>MAQSADENGSASGPRRPENFPRHDSTKGNNLYDILGVPKTATQEEIKKAYRKLALRYHPDKNLDGDQEKTEKFIQINYANSILENPSKRRIYDDYGEMGLKLMEQFGDDDRILRLAFNPWMKVAFIVGGILTGCCFCFCCCCCFCCNFCCGKCKPKGPDFNEVFSIFLFPIRSSVA</sequence>
<feature type="region of interest" description="Disordered" evidence="6">
    <location>
        <begin position="1"/>
        <end position="32"/>
    </location>
</feature>
<dbReference type="SUPFAM" id="SSF46565">
    <property type="entry name" value="Chaperone J-domain"/>
    <property type="match status" value="1"/>
</dbReference>
<keyword evidence="7" id="KW-1133">Transmembrane helix</keyword>
<evidence type="ECO:0000256" key="6">
    <source>
        <dbReference type="SAM" id="MobiDB-lite"/>
    </source>
</evidence>
<keyword evidence="7" id="KW-0812">Transmembrane</keyword>
<dbReference type="WBParaSite" id="EVEC_0000986901-mRNA-1">
    <property type="protein sequence ID" value="EVEC_0000986901-mRNA-1"/>
    <property type="gene ID" value="EVEC_0000986901"/>
</dbReference>
<feature type="transmembrane region" description="Helical" evidence="7">
    <location>
        <begin position="123"/>
        <end position="150"/>
    </location>
</feature>
<evidence type="ECO:0000256" key="5">
    <source>
        <dbReference type="ARBA" id="ARBA00023288"/>
    </source>
</evidence>
<evidence type="ECO:0000256" key="3">
    <source>
        <dbReference type="ARBA" id="ARBA00023139"/>
    </source>
</evidence>
<feature type="compositionally biased region" description="Basic and acidic residues" evidence="6">
    <location>
        <begin position="15"/>
        <end position="26"/>
    </location>
</feature>
<evidence type="ECO:0000259" key="8">
    <source>
        <dbReference type="PROSITE" id="PS50076"/>
    </source>
</evidence>
<dbReference type="GO" id="GO:1900073">
    <property type="term" value="P:regulation of neuromuscular synaptic transmission"/>
    <property type="evidence" value="ECO:0007669"/>
    <property type="project" value="TreeGrafter"/>
</dbReference>
<dbReference type="AlphaFoldDB" id="A0A0N4VGF8"/>
<organism evidence="11">
    <name type="scientific">Enterobius vermicularis</name>
    <name type="common">Human pinworm</name>
    <dbReference type="NCBI Taxonomy" id="51028"/>
    <lineage>
        <taxon>Eukaryota</taxon>
        <taxon>Metazoa</taxon>
        <taxon>Ecdysozoa</taxon>
        <taxon>Nematoda</taxon>
        <taxon>Chromadorea</taxon>
        <taxon>Rhabditida</taxon>
        <taxon>Spirurina</taxon>
        <taxon>Oxyuridomorpha</taxon>
        <taxon>Oxyuroidea</taxon>
        <taxon>Oxyuridae</taxon>
        <taxon>Enterobius</taxon>
    </lineage>
</organism>
<dbReference type="InterPro" id="IPR001623">
    <property type="entry name" value="DnaJ_domain"/>
</dbReference>
<dbReference type="Pfam" id="PF00226">
    <property type="entry name" value="DnaJ"/>
    <property type="match status" value="1"/>
</dbReference>
<dbReference type="InterPro" id="IPR051434">
    <property type="entry name" value="DnaJ_C_subfamily_member5"/>
</dbReference>
<evidence type="ECO:0000313" key="9">
    <source>
        <dbReference type="EMBL" id="VDD94503.1"/>
    </source>
</evidence>
<reference evidence="11" key="1">
    <citation type="submission" date="2017-02" db="UniProtKB">
        <authorList>
            <consortium name="WormBaseParasite"/>
        </authorList>
    </citation>
    <scope>IDENTIFICATION</scope>
</reference>
<dbReference type="InterPro" id="IPR036869">
    <property type="entry name" value="J_dom_sf"/>
</dbReference>
<evidence type="ECO:0000256" key="4">
    <source>
        <dbReference type="ARBA" id="ARBA00023186"/>
    </source>
</evidence>
<dbReference type="PANTHER" id="PTHR44027">
    <property type="entry name" value="DNAJ HOMOLOG SUBFAMILY C MEMBER 5 HOMOLOG"/>
    <property type="match status" value="1"/>
</dbReference>
<dbReference type="GO" id="GO:0061177">
    <property type="term" value="C:type Is terminal bouton"/>
    <property type="evidence" value="ECO:0007669"/>
    <property type="project" value="TreeGrafter"/>
</dbReference>
<dbReference type="PANTHER" id="PTHR44027:SF7">
    <property type="entry name" value="DNAJ HOMOLOG SUBFAMILY C MEMBER 5 HOMOLOG"/>
    <property type="match status" value="1"/>
</dbReference>
<dbReference type="SMART" id="SM00271">
    <property type="entry name" value="DnaJ"/>
    <property type="match status" value="1"/>
</dbReference>
<dbReference type="CDD" id="cd06257">
    <property type="entry name" value="DnaJ"/>
    <property type="match status" value="1"/>
</dbReference>
<dbReference type="Gene3D" id="1.10.287.110">
    <property type="entry name" value="DnaJ domain"/>
    <property type="match status" value="1"/>
</dbReference>
<dbReference type="PRINTS" id="PR00625">
    <property type="entry name" value="JDOMAIN"/>
</dbReference>
<evidence type="ECO:0000256" key="1">
    <source>
        <dbReference type="ARBA" id="ARBA00004635"/>
    </source>
</evidence>
<evidence type="ECO:0000313" key="10">
    <source>
        <dbReference type="Proteomes" id="UP000274131"/>
    </source>
</evidence>
<dbReference type="EMBL" id="UXUI01009918">
    <property type="protein sequence ID" value="VDD94503.1"/>
    <property type="molecule type" value="Genomic_DNA"/>
</dbReference>
<dbReference type="OrthoDB" id="445556at2759"/>
<protein>
    <submittedName>
        <fullName evidence="11">J domain-containing protein</fullName>
    </submittedName>
</protein>
<keyword evidence="2 7" id="KW-0472">Membrane</keyword>
<dbReference type="Proteomes" id="UP000274131">
    <property type="component" value="Unassembled WGS sequence"/>
</dbReference>
<dbReference type="PROSITE" id="PS00636">
    <property type="entry name" value="DNAJ_1"/>
    <property type="match status" value="1"/>
</dbReference>
<reference evidence="9 10" key="2">
    <citation type="submission" date="2018-10" db="EMBL/GenBank/DDBJ databases">
        <authorList>
            <consortium name="Pathogen Informatics"/>
        </authorList>
    </citation>
    <scope>NUCLEOTIDE SEQUENCE [LARGE SCALE GENOMIC DNA]</scope>
</reference>
<dbReference type="PROSITE" id="PS50076">
    <property type="entry name" value="DNAJ_2"/>
    <property type="match status" value="1"/>
</dbReference>